<dbReference type="PROSITE" id="PS50846">
    <property type="entry name" value="HMA_2"/>
    <property type="match status" value="1"/>
</dbReference>
<gene>
    <name evidence="3" type="ORF">CSSPJE1EN2_LOCUS11169</name>
</gene>
<proteinExistence type="predicted"/>
<dbReference type="Proteomes" id="UP001497522">
    <property type="component" value="Chromosome 18"/>
</dbReference>
<evidence type="ECO:0000256" key="1">
    <source>
        <dbReference type="ARBA" id="ARBA00022723"/>
    </source>
</evidence>
<dbReference type="InterPro" id="IPR036163">
    <property type="entry name" value="HMA_dom_sf"/>
</dbReference>
<keyword evidence="4" id="KW-1185">Reference proteome</keyword>
<dbReference type="SUPFAM" id="SSF55008">
    <property type="entry name" value="HMA, heavy metal-associated domain"/>
    <property type="match status" value="1"/>
</dbReference>
<dbReference type="PANTHER" id="PTHR22814">
    <property type="entry name" value="COPPER TRANSPORT PROTEIN ATOX1-RELATED"/>
    <property type="match status" value="1"/>
</dbReference>
<keyword evidence="1" id="KW-0479">Metal-binding</keyword>
<evidence type="ECO:0000313" key="3">
    <source>
        <dbReference type="EMBL" id="CAK9868174.1"/>
    </source>
</evidence>
<dbReference type="Gene3D" id="3.30.70.100">
    <property type="match status" value="1"/>
</dbReference>
<accession>A0ABP1B025</accession>
<dbReference type="InterPro" id="IPR006121">
    <property type="entry name" value="HMA_dom"/>
</dbReference>
<sequence length="219" mass="25538">MSHSQFQYRNGQPYYNYPQYGQGMPRMDLKVIMCCEKCEEKVKEEIEELDGVQDVFTDQMRSSVVVYGYADSADVLRKAKKVHRKAELHSVTTSSAPYSAYDAAQYSAYDAAQLPYSHRRDHASSYITPPGVSYPGGYSSRYEDSLRRDNYRSGYMDNNRHVYWPNHDYETSREYLRSAGNSYYRPSQEYPSRYDVDPNSGYYDSGMITNPNYLQPVRY</sequence>
<dbReference type="Pfam" id="PF00403">
    <property type="entry name" value="HMA"/>
    <property type="match status" value="1"/>
</dbReference>
<evidence type="ECO:0000313" key="4">
    <source>
        <dbReference type="Proteomes" id="UP001497522"/>
    </source>
</evidence>
<organism evidence="3 4">
    <name type="scientific">Sphagnum jensenii</name>
    <dbReference type="NCBI Taxonomy" id="128206"/>
    <lineage>
        <taxon>Eukaryota</taxon>
        <taxon>Viridiplantae</taxon>
        <taxon>Streptophyta</taxon>
        <taxon>Embryophyta</taxon>
        <taxon>Bryophyta</taxon>
        <taxon>Sphagnophytina</taxon>
        <taxon>Sphagnopsida</taxon>
        <taxon>Sphagnales</taxon>
        <taxon>Sphagnaceae</taxon>
        <taxon>Sphagnum</taxon>
    </lineage>
</organism>
<dbReference type="PANTHER" id="PTHR22814:SF336">
    <property type="entry name" value="HEAVY METAL-ASSOCIATED ISOPRENYLATED PLANT PROTEIN 23"/>
    <property type="match status" value="1"/>
</dbReference>
<name>A0ABP1B025_9BRYO</name>
<evidence type="ECO:0000259" key="2">
    <source>
        <dbReference type="PROSITE" id="PS50846"/>
    </source>
</evidence>
<reference evidence="3" key="1">
    <citation type="submission" date="2024-03" db="EMBL/GenBank/DDBJ databases">
        <authorList>
            <consortium name="ELIXIR-Norway"/>
            <consortium name="Elixir Norway"/>
        </authorList>
    </citation>
    <scope>NUCLEOTIDE SEQUENCE</scope>
</reference>
<dbReference type="EMBL" id="OZ023719">
    <property type="protein sequence ID" value="CAK9868174.1"/>
    <property type="molecule type" value="Genomic_DNA"/>
</dbReference>
<protein>
    <recommendedName>
        <fullName evidence="2">HMA domain-containing protein</fullName>
    </recommendedName>
</protein>
<feature type="domain" description="HMA" evidence="2">
    <location>
        <begin position="24"/>
        <end position="91"/>
    </location>
</feature>